<keyword evidence="2" id="KW-0521">NADP</keyword>
<dbReference type="Pfam" id="PF00106">
    <property type="entry name" value="adh_short"/>
    <property type="match status" value="1"/>
</dbReference>
<dbReference type="Proteomes" id="UP000091956">
    <property type="component" value="Unassembled WGS sequence"/>
</dbReference>
<dbReference type="GO" id="GO:0016491">
    <property type="term" value="F:oxidoreductase activity"/>
    <property type="evidence" value="ECO:0007669"/>
    <property type="project" value="UniProtKB-KW"/>
</dbReference>
<keyword evidence="3" id="KW-0560">Oxidoreductase</keyword>
<evidence type="ECO:0000313" key="6">
    <source>
        <dbReference type="Proteomes" id="UP000091956"/>
    </source>
</evidence>
<protein>
    <recommendedName>
        <fullName evidence="7">NAD(P)-binding protein</fullName>
    </recommendedName>
</protein>
<dbReference type="PANTHER" id="PTHR24320:SF282">
    <property type="entry name" value="WW DOMAIN-CONTAINING OXIDOREDUCTASE"/>
    <property type="match status" value="1"/>
</dbReference>
<comment type="similarity">
    <text evidence="1 4">Belongs to the short-chain dehydrogenases/reductases (SDR) family.</text>
</comment>
<dbReference type="PRINTS" id="PR00080">
    <property type="entry name" value="SDRFAMILY"/>
</dbReference>
<reference evidence="5 6" key="1">
    <citation type="submission" date="2016-03" db="EMBL/GenBank/DDBJ databases">
        <title>Comparative genomics of Pseudogymnoascus destructans, the fungus causing white-nose syndrome of bats.</title>
        <authorList>
            <person name="Palmer J.M."/>
            <person name="Drees K.P."/>
            <person name="Foster J.T."/>
            <person name="Lindner D.L."/>
        </authorList>
    </citation>
    <scope>NUCLEOTIDE SEQUENCE [LARGE SCALE GENOMIC DNA]</scope>
    <source>
        <strain evidence="5 6">UAMH 10579</strain>
    </source>
</reference>
<organism evidence="5 6">
    <name type="scientific">Pseudogymnoascus verrucosus</name>
    <dbReference type="NCBI Taxonomy" id="342668"/>
    <lineage>
        <taxon>Eukaryota</taxon>
        <taxon>Fungi</taxon>
        <taxon>Dikarya</taxon>
        <taxon>Ascomycota</taxon>
        <taxon>Pezizomycotina</taxon>
        <taxon>Leotiomycetes</taxon>
        <taxon>Thelebolales</taxon>
        <taxon>Thelebolaceae</taxon>
        <taxon>Pseudogymnoascus</taxon>
    </lineage>
</organism>
<dbReference type="GeneID" id="28838334"/>
<evidence type="ECO:0000256" key="4">
    <source>
        <dbReference type="RuleBase" id="RU000363"/>
    </source>
</evidence>
<reference evidence="6" key="2">
    <citation type="journal article" date="2018" name="Nat. Commun.">
        <title>Extreme sensitivity to ultraviolet light in the fungal pathogen causing white-nose syndrome of bats.</title>
        <authorList>
            <person name="Palmer J.M."/>
            <person name="Drees K.P."/>
            <person name="Foster J.T."/>
            <person name="Lindner D.L."/>
        </authorList>
    </citation>
    <scope>NUCLEOTIDE SEQUENCE [LARGE SCALE GENOMIC DNA]</scope>
    <source>
        <strain evidence="6">UAMH 10579</strain>
    </source>
</reference>
<dbReference type="Gene3D" id="3.40.50.720">
    <property type="entry name" value="NAD(P)-binding Rossmann-like Domain"/>
    <property type="match status" value="1"/>
</dbReference>
<sequence length="305" mass="33402">MWWWGNSVKFDPDQDIEDLAEKVILVTGGNNGLGKETVLRLAKHNPKCIYLGTRSLERGEAALIDIKTEAPDSNIKLLQIDMASFASIEAAVAVVKADFERLDILINNAGISNLPPDVTKDGYELQFGTNHIGHALLTKLLLPRMLKTAESAPTGAVRIVNISSDGHYHATAKGIDFDDFNTGNNWTRYARSKLANILHAKALAKRYPSIISVAISPGTVQTSIFEKMNSPVLNVLIALFGWTSLVTIPEGCKNQLWAATAPGVEPGIYYWPVGIKSSGSKFAGDEALEEKLWEWTEAELVKHGY</sequence>
<dbReference type="InterPro" id="IPR002347">
    <property type="entry name" value="SDR_fam"/>
</dbReference>
<dbReference type="SUPFAM" id="SSF51735">
    <property type="entry name" value="NAD(P)-binding Rossmann-fold domains"/>
    <property type="match status" value="1"/>
</dbReference>
<dbReference type="OrthoDB" id="191139at2759"/>
<gene>
    <name evidence="5" type="ORF">VE01_04948</name>
</gene>
<name>A0A1B8GPN2_9PEZI</name>
<dbReference type="RefSeq" id="XP_018131511.1">
    <property type="nucleotide sequence ID" value="XM_018274414.2"/>
</dbReference>
<evidence type="ECO:0000256" key="2">
    <source>
        <dbReference type="ARBA" id="ARBA00022857"/>
    </source>
</evidence>
<dbReference type="AlphaFoldDB" id="A0A1B8GPN2"/>
<dbReference type="PANTHER" id="PTHR24320">
    <property type="entry name" value="RETINOL DEHYDROGENASE"/>
    <property type="match status" value="1"/>
</dbReference>
<evidence type="ECO:0008006" key="7">
    <source>
        <dbReference type="Google" id="ProtNLM"/>
    </source>
</evidence>
<dbReference type="STRING" id="342668.A0A1B8GPN2"/>
<dbReference type="PRINTS" id="PR00081">
    <property type="entry name" value="GDHRDH"/>
</dbReference>
<evidence type="ECO:0000313" key="5">
    <source>
        <dbReference type="EMBL" id="OBT97778.1"/>
    </source>
</evidence>
<dbReference type="EMBL" id="KV460220">
    <property type="protein sequence ID" value="OBT97778.1"/>
    <property type="molecule type" value="Genomic_DNA"/>
</dbReference>
<accession>A0A1B8GPN2</accession>
<evidence type="ECO:0000256" key="1">
    <source>
        <dbReference type="ARBA" id="ARBA00006484"/>
    </source>
</evidence>
<proteinExistence type="inferred from homology"/>
<dbReference type="InterPro" id="IPR036291">
    <property type="entry name" value="NAD(P)-bd_dom_sf"/>
</dbReference>
<evidence type="ECO:0000256" key="3">
    <source>
        <dbReference type="ARBA" id="ARBA00023002"/>
    </source>
</evidence>
<keyword evidence="6" id="KW-1185">Reference proteome</keyword>